<keyword evidence="4" id="KW-1185">Reference proteome</keyword>
<reference evidence="3 4" key="1">
    <citation type="submission" date="2019-10" db="EMBL/GenBank/DDBJ databases">
        <authorList>
            <person name="Palmer J.M."/>
        </authorList>
    </citation>
    <scope>NUCLEOTIDE SEQUENCE [LARGE SCALE GENOMIC DNA]</scope>
    <source>
        <strain evidence="3 4">TWF506</strain>
    </source>
</reference>
<feature type="compositionally biased region" description="Low complexity" evidence="1">
    <location>
        <begin position="224"/>
        <end position="248"/>
    </location>
</feature>
<comment type="caution">
    <text evidence="3">The sequence shown here is derived from an EMBL/GenBank/DDBJ whole genome shotgun (WGS) entry which is preliminary data.</text>
</comment>
<feature type="compositionally biased region" description="Low complexity" evidence="1">
    <location>
        <begin position="9"/>
        <end position="42"/>
    </location>
</feature>
<protein>
    <recommendedName>
        <fullName evidence="2">YMC020W-like alpha/beta hydrolase domain-containing protein</fullName>
    </recommendedName>
</protein>
<dbReference type="PANTHER" id="PTHR47349">
    <property type="entry name" value="CHROMOSOME 8, WHOLE GENOME SHOTGUN SEQUENCE"/>
    <property type="match status" value="1"/>
</dbReference>
<organism evidence="3 4">
    <name type="scientific">Arthrobotrys conoides</name>
    <dbReference type="NCBI Taxonomy" id="74498"/>
    <lineage>
        <taxon>Eukaryota</taxon>
        <taxon>Fungi</taxon>
        <taxon>Dikarya</taxon>
        <taxon>Ascomycota</taxon>
        <taxon>Pezizomycotina</taxon>
        <taxon>Orbiliomycetes</taxon>
        <taxon>Orbiliales</taxon>
        <taxon>Orbiliaceae</taxon>
        <taxon>Arthrobotrys</taxon>
    </lineage>
</organism>
<feature type="compositionally biased region" description="Polar residues" evidence="1">
    <location>
        <begin position="84"/>
        <end position="118"/>
    </location>
</feature>
<evidence type="ECO:0000313" key="3">
    <source>
        <dbReference type="EMBL" id="KAK6508255.1"/>
    </source>
</evidence>
<feature type="compositionally biased region" description="Low complexity" evidence="1">
    <location>
        <begin position="119"/>
        <end position="138"/>
    </location>
</feature>
<feature type="region of interest" description="Disordered" evidence="1">
    <location>
        <begin position="375"/>
        <end position="409"/>
    </location>
</feature>
<dbReference type="InterPro" id="IPR058933">
    <property type="entry name" value="YMC020W-like_ab_hydrolase"/>
</dbReference>
<evidence type="ECO:0000313" key="4">
    <source>
        <dbReference type="Proteomes" id="UP001307849"/>
    </source>
</evidence>
<dbReference type="InterPro" id="IPR058934">
    <property type="entry name" value="YMC020W-like"/>
</dbReference>
<dbReference type="Pfam" id="PF26147">
    <property type="entry name" value="AB_HYDROLASE_YMC0-YMC35"/>
    <property type="match status" value="1"/>
</dbReference>
<dbReference type="PANTHER" id="PTHR47349:SF1">
    <property type="entry name" value="AER328WP"/>
    <property type="match status" value="1"/>
</dbReference>
<feature type="compositionally biased region" description="Low complexity" evidence="1">
    <location>
        <begin position="399"/>
        <end position="408"/>
    </location>
</feature>
<accession>A0AAN8N8F0</accession>
<feature type="domain" description="YMC020W-like alpha/beta hydrolase" evidence="2">
    <location>
        <begin position="515"/>
        <end position="870"/>
    </location>
</feature>
<dbReference type="EMBL" id="JAVHJM010000008">
    <property type="protein sequence ID" value="KAK6508255.1"/>
    <property type="molecule type" value="Genomic_DNA"/>
</dbReference>
<evidence type="ECO:0000259" key="2">
    <source>
        <dbReference type="Pfam" id="PF26147"/>
    </source>
</evidence>
<feature type="compositionally biased region" description="Polar residues" evidence="1">
    <location>
        <begin position="456"/>
        <end position="465"/>
    </location>
</feature>
<evidence type="ECO:0000256" key="1">
    <source>
        <dbReference type="SAM" id="MobiDB-lite"/>
    </source>
</evidence>
<proteinExistence type="predicted"/>
<gene>
    <name evidence="3" type="ORF">TWF506_010352</name>
</gene>
<feature type="region of interest" description="Disordered" evidence="1">
    <location>
        <begin position="443"/>
        <end position="496"/>
    </location>
</feature>
<feature type="region of interest" description="Disordered" evidence="1">
    <location>
        <begin position="84"/>
        <end position="263"/>
    </location>
</feature>
<feature type="region of interest" description="Disordered" evidence="1">
    <location>
        <begin position="1"/>
        <end position="53"/>
    </location>
</feature>
<name>A0AAN8N8F0_9PEZI</name>
<sequence>MSKKRSKKATSASSTPPSSSTPQQNPSASTSTTSFTSQATVTTHRDDASVAGSAMFKPRASALESTASVVHKVKSQVPETLQAVSQTIPQRLPQNLTRWTGSKTTASTKVDQETVTRTPSFSEPSSSQLSQSPQAPSPMHKVLSPPKSTTQLTGAPEDTSSKVPQEETGSDTGDKQNSIANGGSGKTEDGTSLETPEHPEQKVATGWLGGWWGGSQLNPPATDAGATPTSNTETTPPAAATSTGSTSPKSPPNLPSIENLKADHRTVQKVRSAENLGLRRALNGSMASIKTAPATMVDPPKVTITTEEPPPENDAPSAATIAALTQPSTQPSRGSWLGYWYGASENAPAAKIDDNAATNGPQPMDIDSSAAHVEDGNTKFSQDSGVVATSVPENSTSTPPQAAQPAQPEGLLARGAAWVWWSKAAPETDGQKTVESGEIAVAGSSTEAEPQKAKISIQQSQTPNGTKRRSESPHSIRLRPGSASGSQPPSIPVAPKEISPAAKNLQKVLPPNLLVPSFDSCYYSQQSRPWFKLSSAVNRFWSAPKVVSRTHLSIVPTLPRIRKAVAIGVHGFFPMKLLQRVLGEPTGTSVRFANEGAAAIQRWADKHNISVDIEKIALEGEGRVSDRVEVLWKLLENKLDVIEAADFILVCCHSQGTPVGVHLVARMIEFGLVEKSKIGIIGMAGINLGPFGELNSRILTGSAKELFEFSSPESEVSLQYVESLTAVLAHGVKLVFVGSIDDQLVSLYSSTFSNISHPFIYRAVFVDGRVHAPDFISHVVGLALKLRNIGVRDHGIIRELSGPLAGSLYSGEGHSRIYDDAAIYDLGVRHTLETTTKEFLRVPLKVEEFQLPSATNPYILPWAMRGMLEERRVQDELQEEAQTLLDEFAKWQPVSKVLKDVKFRLEAIRSKL</sequence>
<dbReference type="Proteomes" id="UP001307849">
    <property type="component" value="Unassembled WGS sequence"/>
</dbReference>
<dbReference type="AlphaFoldDB" id="A0AAN8N8F0"/>